<dbReference type="RefSeq" id="WP_344612786.1">
    <property type="nucleotide sequence ID" value="NZ_BAAARV010000023.1"/>
</dbReference>
<comment type="caution">
    <text evidence="3">The sequence shown here is derived from an EMBL/GenBank/DDBJ whole genome shotgun (WGS) entry which is preliminary data.</text>
</comment>
<dbReference type="InterPro" id="IPR014408">
    <property type="entry name" value="dGMP_Pdiesterase_EAL/HD-GYP"/>
</dbReference>
<dbReference type="Gene3D" id="1.10.3210.10">
    <property type="entry name" value="Hypothetical protein af1432"/>
    <property type="match status" value="1"/>
</dbReference>
<dbReference type="SMART" id="SM00052">
    <property type="entry name" value="EAL"/>
    <property type="match status" value="1"/>
</dbReference>
<dbReference type="Pfam" id="PF08668">
    <property type="entry name" value="HDOD"/>
    <property type="match status" value="1"/>
</dbReference>
<dbReference type="EMBL" id="BAAARV010000023">
    <property type="protein sequence ID" value="GAA2343351.1"/>
    <property type="molecule type" value="Genomic_DNA"/>
</dbReference>
<dbReference type="PROSITE" id="PS51833">
    <property type="entry name" value="HDOD"/>
    <property type="match status" value="1"/>
</dbReference>
<dbReference type="Gene3D" id="3.20.20.450">
    <property type="entry name" value="EAL domain"/>
    <property type="match status" value="1"/>
</dbReference>
<dbReference type="InterPro" id="IPR035919">
    <property type="entry name" value="EAL_sf"/>
</dbReference>
<dbReference type="InterPro" id="IPR001633">
    <property type="entry name" value="EAL_dom"/>
</dbReference>
<protein>
    <submittedName>
        <fullName evidence="3">HDOD domain-containing protein</fullName>
    </submittedName>
</protein>
<feature type="domain" description="EAL" evidence="1">
    <location>
        <begin position="1"/>
        <end position="210"/>
    </location>
</feature>
<feature type="domain" description="HDOD" evidence="2">
    <location>
        <begin position="204"/>
        <end position="391"/>
    </location>
</feature>
<dbReference type="InterPro" id="IPR052340">
    <property type="entry name" value="RNase_Y/CdgJ"/>
</dbReference>
<evidence type="ECO:0000313" key="4">
    <source>
        <dbReference type="Proteomes" id="UP001501444"/>
    </source>
</evidence>
<evidence type="ECO:0000259" key="1">
    <source>
        <dbReference type="PROSITE" id="PS50883"/>
    </source>
</evidence>
<reference evidence="3 4" key="1">
    <citation type="journal article" date="2019" name="Int. J. Syst. Evol. Microbiol.">
        <title>The Global Catalogue of Microorganisms (GCM) 10K type strain sequencing project: providing services to taxonomists for standard genome sequencing and annotation.</title>
        <authorList>
            <consortium name="The Broad Institute Genomics Platform"/>
            <consortium name="The Broad Institute Genome Sequencing Center for Infectious Disease"/>
            <person name="Wu L."/>
            <person name="Ma J."/>
        </authorList>
    </citation>
    <scope>NUCLEOTIDE SEQUENCE [LARGE SCALE GENOMIC DNA]</scope>
    <source>
        <strain evidence="3 4">JCM 3272</strain>
    </source>
</reference>
<dbReference type="PANTHER" id="PTHR33525:SF4">
    <property type="entry name" value="CYCLIC DI-GMP PHOSPHODIESTERASE CDGJ"/>
    <property type="match status" value="1"/>
</dbReference>
<organism evidence="3 4">
    <name type="scientific">Dactylosporangium salmoneum</name>
    <dbReference type="NCBI Taxonomy" id="53361"/>
    <lineage>
        <taxon>Bacteria</taxon>
        <taxon>Bacillati</taxon>
        <taxon>Actinomycetota</taxon>
        <taxon>Actinomycetes</taxon>
        <taxon>Micromonosporales</taxon>
        <taxon>Micromonosporaceae</taxon>
        <taxon>Dactylosporangium</taxon>
    </lineage>
</organism>
<evidence type="ECO:0000313" key="3">
    <source>
        <dbReference type="EMBL" id="GAA2343351.1"/>
    </source>
</evidence>
<evidence type="ECO:0000259" key="2">
    <source>
        <dbReference type="PROSITE" id="PS51833"/>
    </source>
</evidence>
<dbReference type="SUPFAM" id="SSF141868">
    <property type="entry name" value="EAL domain-like"/>
    <property type="match status" value="1"/>
</dbReference>
<dbReference type="PROSITE" id="PS50883">
    <property type="entry name" value="EAL"/>
    <property type="match status" value="1"/>
</dbReference>
<dbReference type="SUPFAM" id="SSF109604">
    <property type="entry name" value="HD-domain/PDEase-like"/>
    <property type="match status" value="1"/>
</dbReference>
<keyword evidence="4" id="KW-1185">Reference proteome</keyword>
<gene>
    <name evidence="3" type="ORF">GCM10010170_028120</name>
</gene>
<dbReference type="PANTHER" id="PTHR33525">
    <property type="match status" value="1"/>
</dbReference>
<dbReference type="CDD" id="cd01948">
    <property type="entry name" value="EAL"/>
    <property type="match status" value="1"/>
</dbReference>
<proteinExistence type="predicted"/>
<dbReference type="Proteomes" id="UP001501444">
    <property type="component" value="Unassembled WGS sequence"/>
</dbReference>
<dbReference type="PIRSF" id="PIRSF003180">
    <property type="entry name" value="DiGMPpdiest_YuxH"/>
    <property type="match status" value="1"/>
</dbReference>
<dbReference type="Pfam" id="PF00563">
    <property type="entry name" value="EAL"/>
    <property type="match status" value="1"/>
</dbReference>
<name>A0ABN3G3G7_9ACTN</name>
<dbReference type="InterPro" id="IPR013976">
    <property type="entry name" value="HDOD"/>
</dbReference>
<sequence>MFPASGAVHVGRQPIFDRDGDVHGYELLFRGDAAAVDADERGAYATSRVLITAFTEIGIEPLCGRALCFVNLTREFLVGDLPLPFDAEQVVLEILETVEIDDEVVSAVEGLVRQGYRIALDDYVFGLGHEPLLELAAYVKIDVLETEPEELVATVERCRKYAGVKMVAERLETPRQLEHARELGFDYFQGYVLGRPQVVSAAALSPSRLARVELLSLLVGPSIPLARVVGLVTSDPALSLRLMAAANADSLGLPVKVSSVHEAVLLLGVDRLRDWATLMLVSDLDGPGDPGTHQLSAAITRARMCQNIAGRMDLPPEAAFTVGLVSAVAELLGQGAAELAVRLSLSAEVTEAMVDGAGPLGELLSLVAAYEASDLPMLLAAPLPVEDTARAYLDAVAYTGQIIAPRARPA</sequence>
<accession>A0ABN3G3G7</accession>